<protein>
    <submittedName>
        <fullName evidence="1">DNA polymerase III subunit delta</fullName>
    </submittedName>
</protein>
<name>A0ACC8XI70_9FIRM</name>
<evidence type="ECO:0000313" key="2">
    <source>
        <dbReference type="Proteomes" id="UP000188637"/>
    </source>
</evidence>
<reference evidence="1" key="1">
    <citation type="submission" date="2016-08" db="EMBL/GenBank/DDBJ databases">
        <authorList>
            <person name="Ngugi D.K."/>
            <person name="Miyake S."/>
            <person name="Stingl U."/>
        </authorList>
    </citation>
    <scope>NUCLEOTIDE SEQUENCE</scope>
    <source>
        <strain evidence="1">SCG-D08WGA-EpuloA1</strain>
    </source>
</reference>
<dbReference type="Proteomes" id="UP000188637">
    <property type="component" value="Unassembled WGS sequence"/>
</dbReference>
<sequence length="311" mass="36622">MIYLLYGTEEWIKNKRLNEIKANTLGETPDLMNYTYHEGNRCNIDAIISQCETMPFFSEYKLIVIKNSNLFKSGRKEDTEKLSEWLKNIPSYVVMVFAEYEIDKRNKLFKAINKEGTVESCDYPNTEEIYKLLTSKASLKKEVFYYFINNMPKNILYILNEYEKLISYCDGRIITKKDIDILCNFDAEQQVFELIKYMGTKQTTKCIKIYTALIEAKEYPIKILILIARQYRLMLQTKYLVRSNIPAIKIATELNIPLFVAKELVNQAEEKTFDKIQEILKYCLETDEQIKTGKMEPVKSVELLIMKCIYI</sequence>
<keyword evidence="2" id="KW-1185">Reference proteome</keyword>
<evidence type="ECO:0000313" key="1">
    <source>
        <dbReference type="EMBL" id="ONI44346.1"/>
    </source>
</evidence>
<proteinExistence type="predicted"/>
<comment type="caution">
    <text evidence="1">The sequence shown here is derived from an EMBL/GenBank/DDBJ whole genome shotgun (WGS) entry which is preliminary data.</text>
</comment>
<dbReference type="EMBL" id="LJHD01000111">
    <property type="protein sequence ID" value="ONI44346.1"/>
    <property type="molecule type" value="Genomic_DNA"/>
</dbReference>
<accession>A0ACC8XI70</accession>
<gene>
    <name evidence="1" type="ORF">AN640_05690</name>
</gene>
<organism evidence="1 2">
    <name type="scientific">Candidatus Epulonipiscium fishelsonii</name>
    <dbReference type="NCBI Taxonomy" id="77094"/>
    <lineage>
        <taxon>Bacteria</taxon>
        <taxon>Bacillati</taxon>
        <taxon>Bacillota</taxon>
        <taxon>Clostridia</taxon>
        <taxon>Lachnospirales</taxon>
        <taxon>Lachnospiraceae</taxon>
        <taxon>Candidatus Epulonipiscium</taxon>
    </lineage>
</organism>